<keyword evidence="4" id="KW-0378">Hydrolase</keyword>
<keyword evidence="4" id="KW-0255">Endonuclease</keyword>
<evidence type="ECO:0000256" key="4">
    <source>
        <dbReference type="ARBA" id="ARBA00022759"/>
    </source>
</evidence>
<dbReference type="SUPFAM" id="SSF56672">
    <property type="entry name" value="DNA/RNA polymerases"/>
    <property type="match status" value="1"/>
</dbReference>
<comment type="caution">
    <text evidence="5">The sequence shown here is derived from an EMBL/GenBank/DDBJ whole genome shotgun (WGS) entry which is preliminary data.</text>
</comment>
<evidence type="ECO:0000256" key="1">
    <source>
        <dbReference type="ARBA" id="ARBA00022679"/>
    </source>
</evidence>
<evidence type="ECO:0008006" key="7">
    <source>
        <dbReference type="Google" id="ProtNLM"/>
    </source>
</evidence>
<accession>A0ABQ9H4X0</accession>
<organism evidence="5 6">
    <name type="scientific">Dryococelus australis</name>
    <dbReference type="NCBI Taxonomy" id="614101"/>
    <lineage>
        <taxon>Eukaryota</taxon>
        <taxon>Metazoa</taxon>
        <taxon>Ecdysozoa</taxon>
        <taxon>Arthropoda</taxon>
        <taxon>Hexapoda</taxon>
        <taxon>Insecta</taxon>
        <taxon>Pterygota</taxon>
        <taxon>Neoptera</taxon>
        <taxon>Polyneoptera</taxon>
        <taxon>Phasmatodea</taxon>
        <taxon>Verophasmatodea</taxon>
        <taxon>Anareolatae</taxon>
        <taxon>Phasmatidae</taxon>
        <taxon>Eurycanthinae</taxon>
        <taxon>Dryococelus</taxon>
    </lineage>
</organism>
<evidence type="ECO:0000256" key="2">
    <source>
        <dbReference type="ARBA" id="ARBA00022695"/>
    </source>
</evidence>
<name>A0ABQ9H4X0_9NEOP</name>
<dbReference type="Gene3D" id="3.10.10.10">
    <property type="entry name" value="HIV Type 1 Reverse Transcriptase, subunit A, domain 1"/>
    <property type="match status" value="1"/>
</dbReference>
<dbReference type="Proteomes" id="UP001159363">
    <property type="component" value="Chromosome 6"/>
</dbReference>
<evidence type="ECO:0000313" key="6">
    <source>
        <dbReference type="Proteomes" id="UP001159363"/>
    </source>
</evidence>
<proteinExistence type="predicted"/>
<dbReference type="Gene3D" id="4.10.60.10">
    <property type="entry name" value="Zinc finger, CCHC-type"/>
    <property type="match status" value="1"/>
</dbReference>
<keyword evidence="2" id="KW-0548">Nucleotidyltransferase</keyword>
<dbReference type="InterPro" id="IPR021109">
    <property type="entry name" value="Peptidase_aspartic_dom_sf"/>
</dbReference>
<dbReference type="PANTHER" id="PTHR37984">
    <property type="entry name" value="PROTEIN CBG26694"/>
    <property type="match status" value="1"/>
</dbReference>
<sequence>MPIEGDISNQRRCAIVHCANCAGVGHVAVDSRQPKCSLNERKCFGCNEVGHVRCLCPLFSQAFVDLLLELKILSQGYVSLVPEKIVCVANGDIVRSCCIVCLQFKTGRFTWTMVFFISDRISYDVILGLEFLDKTHVVVNFDSNYLSLGFAPNIRGLHPEVVPVLNPVYSWDDPGQTEFQAMRNRHFKFSPSKLKTFCKIIEKLLVAGVSVPSMPDYCSPGFLVRTKDNDKYRLVVNHSLVNRKIHKDPFQLPTIGCTLQHLCKARVFSVLDLNNCFHQCLLDPLCRIYTTFSTLWNQYKFMRIPIGSNFGSQAHCSVLDHVLSEY</sequence>
<evidence type="ECO:0000313" key="5">
    <source>
        <dbReference type="EMBL" id="KAJ8879261.1"/>
    </source>
</evidence>
<dbReference type="InterPro" id="IPR043128">
    <property type="entry name" value="Rev_trsase/Diguanyl_cyclase"/>
</dbReference>
<dbReference type="PANTHER" id="PTHR37984:SF5">
    <property type="entry name" value="PROTEIN NYNRIN-LIKE"/>
    <property type="match status" value="1"/>
</dbReference>
<protein>
    <recommendedName>
        <fullName evidence="7">CCHC-type domain-containing protein</fullName>
    </recommendedName>
</protein>
<dbReference type="InterPro" id="IPR043502">
    <property type="entry name" value="DNA/RNA_pol_sf"/>
</dbReference>
<dbReference type="Gene3D" id="2.40.70.10">
    <property type="entry name" value="Acid Proteases"/>
    <property type="match status" value="1"/>
</dbReference>
<dbReference type="InterPro" id="IPR050951">
    <property type="entry name" value="Retrovirus_Pol_polyprotein"/>
</dbReference>
<evidence type="ECO:0000256" key="3">
    <source>
        <dbReference type="ARBA" id="ARBA00022722"/>
    </source>
</evidence>
<gene>
    <name evidence="5" type="ORF">PR048_019868</name>
</gene>
<dbReference type="Gene3D" id="3.30.70.270">
    <property type="match status" value="1"/>
</dbReference>
<keyword evidence="3" id="KW-0540">Nuclease</keyword>
<keyword evidence="1" id="KW-0808">Transferase</keyword>
<dbReference type="EMBL" id="JARBHB010000007">
    <property type="protein sequence ID" value="KAJ8879261.1"/>
    <property type="molecule type" value="Genomic_DNA"/>
</dbReference>
<reference evidence="5 6" key="1">
    <citation type="submission" date="2023-02" db="EMBL/GenBank/DDBJ databases">
        <title>LHISI_Scaffold_Assembly.</title>
        <authorList>
            <person name="Stuart O.P."/>
            <person name="Cleave R."/>
            <person name="Magrath M.J.L."/>
            <person name="Mikheyev A.S."/>
        </authorList>
    </citation>
    <scope>NUCLEOTIDE SEQUENCE [LARGE SCALE GENOMIC DNA]</scope>
    <source>
        <strain evidence="5">Daus_M_001</strain>
        <tissue evidence="5">Leg muscle</tissue>
    </source>
</reference>
<keyword evidence="6" id="KW-1185">Reference proteome</keyword>